<dbReference type="EnsemblPlants" id="ONIVA02G37830.1">
    <property type="protein sequence ID" value="ONIVA02G37830.1"/>
    <property type="gene ID" value="ONIVA02G37830"/>
</dbReference>
<feature type="region of interest" description="Disordered" evidence="1">
    <location>
        <begin position="205"/>
        <end position="224"/>
    </location>
</feature>
<dbReference type="OMA" id="GCEGEGM"/>
<reference evidence="2" key="2">
    <citation type="submission" date="2018-04" db="EMBL/GenBank/DDBJ databases">
        <title>OnivRS2 (Oryza nivara Reference Sequence Version 2).</title>
        <authorList>
            <person name="Zhang J."/>
            <person name="Kudrna D."/>
            <person name="Lee S."/>
            <person name="Talag J."/>
            <person name="Rajasekar S."/>
            <person name="Welchert J."/>
            <person name="Hsing Y.-I."/>
            <person name="Wing R.A."/>
        </authorList>
    </citation>
    <scope>NUCLEOTIDE SEQUENCE [LARGE SCALE GENOMIC DNA]</scope>
    <source>
        <strain evidence="2">SL10</strain>
    </source>
</reference>
<evidence type="ECO:0000313" key="2">
    <source>
        <dbReference type="EnsemblPlants" id="ONIVA02G37830.1"/>
    </source>
</evidence>
<organism evidence="2">
    <name type="scientific">Oryza nivara</name>
    <name type="common">Indian wild rice</name>
    <name type="synonym">Oryza sativa f. spontanea</name>
    <dbReference type="NCBI Taxonomy" id="4536"/>
    <lineage>
        <taxon>Eukaryota</taxon>
        <taxon>Viridiplantae</taxon>
        <taxon>Streptophyta</taxon>
        <taxon>Embryophyta</taxon>
        <taxon>Tracheophyta</taxon>
        <taxon>Spermatophyta</taxon>
        <taxon>Magnoliopsida</taxon>
        <taxon>Liliopsida</taxon>
        <taxon>Poales</taxon>
        <taxon>Poaceae</taxon>
        <taxon>BOP clade</taxon>
        <taxon>Oryzoideae</taxon>
        <taxon>Oryzeae</taxon>
        <taxon>Oryzinae</taxon>
        <taxon>Oryza</taxon>
    </lineage>
</organism>
<dbReference type="HOGENOM" id="CLU_077518_0_0_1"/>
<dbReference type="eggNOG" id="ENOG502R5XH">
    <property type="taxonomic scope" value="Eukaryota"/>
</dbReference>
<dbReference type="AlphaFoldDB" id="A0A0E0GE04"/>
<keyword evidence="3" id="KW-1185">Reference proteome</keyword>
<protein>
    <submittedName>
        <fullName evidence="2">Uncharacterized protein</fullName>
    </submittedName>
</protein>
<accession>A0A0E0GE04</accession>
<dbReference type="Gramene" id="ONIVA02G37830.1">
    <property type="protein sequence ID" value="ONIVA02G37830.1"/>
    <property type="gene ID" value="ONIVA02G37830"/>
</dbReference>
<dbReference type="Proteomes" id="UP000006591">
    <property type="component" value="Chromosome 2"/>
</dbReference>
<evidence type="ECO:0000256" key="1">
    <source>
        <dbReference type="SAM" id="MobiDB-lite"/>
    </source>
</evidence>
<proteinExistence type="predicted"/>
<reference evidence="2" key="1">
    <citation type="submission" date="2015-04" db="UniProtKB">
        <authorList>
            <consortium name="EnsemblPlants"/>
        </authorList>
    </citation>
    <scope>IDENTIFICATION</scope>
    <source>
        <strain evidence="2">SL10</strain>
    </source>
</reference>
<dbReference type="PROSITE" id="PS51257">
    <property type="entry name" value="PROKAR_LIPOPROTEIN"/>
    <property type="match status" value="1"/>
</dbReference>
<sequence length="312" mass="29699">MGRVCIPGTIGGGGGGGGGGTAGACCPGAAGGGGGGVGGVFIPGIIGGGGGGGGGGTGDACSPGTAEGGCGGGCGGENDDTGNDGGGGGGSGGGGAGDWPLFSGAETTDEVDEYIEFEINVGCIGGGGGNITVDGFRGGGSGGGRGGDAAVEIEINEVRVSEVRGIAGKASGTYVLVLLDSFSMDNRESDDNAVTLEALENSGGNFSRFSQEASGEADDSGGCEGEGMIDLRETLIILVLVFMGKMGETGANETVGGGGGRGGGVHKAIKDAVDAELFTNLSVPVAELVRTVLGVLPCLKVVPLMKHWSLAS</sequence>
<evidence type="ECO:0000313" key="3">
    <source>
        <dbReference type="Proteomes" id="UP000006591"/>
    </source>
</evidence>
<feature type="compositionally biased region" description="Gly residues" evidence="1">
    <location>
        <begin position="83"/>
        <end position="97"/>
    </location>
</feature>
<feature type="region of interest" description="Disordered" evidence="1">
    <location>
        <begin position="81"/>
        <end position="104"/>
    </location>
</feature>
<name>A0A0E0GE04_ORYNI</name>